<dbReference type="PANTHER" id="PTHR24559:SF444">
    <property type="entry name" value="REVERSE TRANSCRIPTASE DOMAIN-CONTAINING PROTEIN"/>
    <property type="match status" value="1"/>
</dbReference>
<dbReference type="InterPro" id="IPR043502">
    <property type="entry name" value="DNA/RNA_pol_sf"/>
</dbReference>
<evidence type="ECO:0000259" key="1">
    <source>
        <dbReference type="Pfam" id="PF00078"/>
    </source>
</evidence>
<dbReference type="EMBL" id="CP133612">
    <property type="protein sequence ID" value="WMV08788.1"/>
    <property type="molecule type" value="Genomic_DNA"/>
</dbReference>
<accession>A0AAF0PPG2</accession>
<dbReference type="Proteomes" id="UP001234989">
    <property type="component" value="Chromosome 1"/>
</dbReference>
<feature type="domain" description="Reverse transcriptase" evidence="1">
    <location>
        <begin position="98"/>
        <end position="164"/>
    </location>
</feature>
<keyword evidence="3" id="KW-1185">Reference proteome</keyword>
<dbReference type="Pfam" id="PF00078">
    <property type="entry name" value="RVT_1"/>
    <property type="match status" value="1"/>
</dbReference>
<evidence type="ECO:0000313" key="2">
    <source>
        <dbReference type="EMBL" id="WMV08788.1"/>
    </source>
</evidence>
<dbReference type="Gene3D" id="3.10.10.10">
    <property type="entry name" value="HIV Type 1 Reverse Transcriptase, subunit A, domain 1"/>
    <property type="match status" value="1"/>
</dbReference>
<dbReference type="InterPro" id="IPR000477">
    <property type="entry name" value="RT_dom"/>
</dbReference>
<gene>
    <name evidence="2" type="ORF">MTR67_002173</name>
</gene>
<proteinExistence type="predicted"/>
<sequence length="182" mass="21133">MDYETPTLELVPIFNELSEVFPDDLPGVLPEREIDFGIDLLPDTQHISTLPYHMALEELKELKEQLEDLLNKGFIRPSISPWGAPVLFVQKKDGSLHLMNGVFREYLDMFVIVFIDDLLIYSRSEDEHADHLRIVLQVLKDQQISEKFNKCEFWIRYVGFLGHIVSRKGIEVYPKKSDAVKS</sequence>
<dbReference type="InterPro" id="IPR053134">
    <property type="entry name" value="RNA-dir_DNA_polymerase"/>
</dbReference>
<reference evidence="2" key="1">
    <citation type="submission" date="2023-08" db="EMBL/GenBank/DDBJ databases">
        <title>A de novo genome assembly of Solanum verrucosum Schlechtendal, a Mexican diploid species geographically isolated from the other diploid A-genome species in potato relatives.</title>
        <authorList>
            <person name="Hosaka K."/>
        </authorList>
    </citation>
    <scope>NUCLEOTIDE SEQUENCE</scope>
    <source>
        <tissue evidence="2">Young leaves</tissue>
    </source>
</reference>
<dbReference type="InterPro" id="IPR043128">
    <property type="entry name" value="Rev_trsase/Diguanyl_cyclase"/>
</dbReference>
<protein>
    <recommendedName>
        <fullName evidence="1">Reverse transcriptase domain-containing protein</fullName>
    </recommendedName>
</protein>
<organism evidence="2 3">
    <name type="scientific">Solanum verrucosum</name>
    <dbReference type="NCBI Taxonomy" id="315347"/>
    <lineage>
        <taxon>Eukaryota</taxon>
        <taxon>Viridiplantae</taxon>
        <taxon>Streptophyta</taxon>
        <taxon>Embryophyta</taxon>
        <taxon>Tracheophyta</taxon>
        <taxon>Spermatophyta</taxon>
        <taxon>Magnoliopsida</taxon>
        <taxon>eudicotyledons</taxon>
        <taxon>Gunneridae</taxon>
        <taxon>Pentapetalae</taxon>
        <taxon>asterids</taxon>
        <taxon>lamiids</taxon>
        <taxon>Solanales</taxon>
        <taxon>Solanaceae</taxon>
        <taxon>Solanoideae</taxon>
        <taxon>Solaneae</taxon>
        <taxon>Solanum</taxon>
    </lineage>
</organism>
<dbReference type="PANTHER" id="PTHR24559">
    <property type="entry name" value="TRANSPOSON TY3-I GAG-POL POLYPROTEIN"/>
    <property type="match status" value="1"/>
</dbReference>
<name>A0AAF0PPG2_SOLVR</name>
<dbReference type="AlphaFoldDB" id="A0AAF0PPG2"/>
<dbReference type="SUPFAM" id="SSF56672">
    <property type="entry name" value="DNA/RNA polymerases"/>
    <property type="match status" value="1"/>
</dbReference>
<evidence type="ECO:0000313" key="3">
    <source>
        <dbReference type="Proteomes" id="UP001234989"/>
    </source>
</evidence>
<dbReference type="Gene3D" id="3.30.70.270">
    <property type="match status" value="1"/>
</dbReference>